<proteinExistence type="predicted"/>
<protein>
    <submittedName>
        <fullName evidence="2">Uncharacterized protein</fullName>
    </submittedName>
</protein>
<dbReference type="AlphaFoldDB" id="A0A0C9UHM7"/>
<evidence type="ECO:0000313" key="2">
    <source>
        <dbReference type="EMBL" id="KIJ28412.1"/>
    </source>
</evidence>
<evidence type="ECO:0000313" key="3">
    <source>
        <dbReference type="Proteomes" id="UP000054279"/>
    </source>
</evidence>
<keyword evidence="3" id="KW-1185">Reference proteome</keyword>
<sequence>MERHEEKRPCSTTGTERAAYMQLNQRSPAPHKGSQQQLDTDLDSYHQMHELILPYEEGPPSGVPDVEMHVPAVAGTSGTLPNESTMNVDHELDDLYE</sequence>
<name>A0A0C9UHM7_SPHS4</name>
<gene>
    <name evidence="2" type="ORF">M422DRAFT_270271</name>
</gene>
<accession>A0A0C9UHM7</accession>
<organism evidence="2 3">
    <name type="scientific">Sphaerobolus stellatus (strain SS14)</name>
    <dbReference type="NCBI Taxonomy" id="990650"/>
    <lineage>
        <taxon>Eukaryota</taxon>
        <taxon>Fungi</taxon>
        <taxon>Dikarya</taxon>
        <taxon>Basidiomycota</taxon>
        <taxon>Agaricomycotina</taxon>
        <taxon>Agaricomycetes</taxon>
        <taxon>Phallomycetidae</taxon>
        <taxon>Geastrales</taxon>
        <taxon>Sphaerobolaceae</taxon>
        <taxon>Sphaerobolus</taxon>
    </lineage>
</organism>
<feature type="compositionally biased region" description="Polar residues" evidence="1">
    <location>
        <begin position="76"/>
        <end position="87"/>
    </location>
</feature>
<dbReference type="EMBL" id="KN837306">
    <property type="protein sequence ID" value="KIJ28412.1"/>
    <property type="molecule type" value="Genomic_DNA"/>
</dbReference>
<reference evidence="2 3" key="1">
    <citation type="submission" date="2014-06" db="EMBL/GenBank/DDBJ databases">
        <title>Evolutionary Origins and Diversification of the Mycorrhizal Mutualists.</title>
        <authorList>
            <consortium name="DOE Joint Genome Institute"/>
            <consortium name="Mycorrhizal Genomics Consortium"/>
            <person name="Kohler A."/>
            <person name="Kuo A."/>
            <person name="Nagy L.G."/>
            <person name="Floudas D."/>
            <person name="Copeland A."/>
            <person name="Barry K.W."/>
            <person name="Cichocki N."/>
            <person name="Veneault-Fourrey C."/>
            <person name="LaButti K."/>
            <person name="Lindquist E.A."/>
            <person name="Lipzen A."/>
            <person name="Lundell T."/>
            <person name="Morin E."/>
            <person name="Murat C."/>
            <person name="Riley R."/>
            <person name="Ohm R."/>
            <person name="Sun H."/>
            <person name="Tunlid A."/>
            <person name="Henrissat B."/>
            <person name="Grigoriev I.V."/>
            <person name="Hibbett D.S."/>
            <person name="Martin F."/>
        </authorList>
    </citation>
    <scope>NUCLEOTIDE SEQUENCE [LARGE SCALE GENOMIC DNA]</scope>
    <source>
        <strain evidence="2 3">SS14</strain>
    </source>
</reference>
<dbReference type="Proteomes" id="UP000054279">
    <property type="component" value="Unassembled WGS sequence"/>
</dbReference>
<evidence type="ECO:0000256" key="1">
    <source>
        <dbReference type="SAM" id="MobiDB-lite"/>
    </source>
</evidence>
<feature type="region of interest" description="Disordered" evidence="1">
    <location>
        <begin position="74"/>
        <end position="97"/>
    </location>
</feature>
<dbReference type="HOGENOM" id="CLU_164945_0_0_1"/>